<dbReference type="InterPro" id="IPR011530">
    <property type="entry name" value="rRNA_adenine_dimethylase"/>
</dbReference>
<dbReference type="InterPro" id="IPR029063">
    <property type="entry name" value="SAM-dependent_MTases_sf"/>
</dbReference>
<dbReference type="AlphaFoldDB" id="A0A2M7R7X5"/>
<dbReference type="InterPro" id="IPR001737">
    <property type="entry name" value="KsgA/Erm"/>
</dbReference>
<dbReference type="SUPFAM" id="SSF53335">
    <property type="entry name" value="S-adenosyl-L-methionine-dependent methyltransferases"/>
    <property type="match status" value="1"/>
</dbReference>
<gene>
    <name evidence="7 10" type="primary">rsmA</name>
    <name evidence="7" type="synonym">ksgA</name>
    <name evidence="10" type="ORF">COY72_01760</name>
</gene>
<dbReference type="GO" id="GO:0005829">
    <property type="term" value="C:cytosol"/>
    <property type="evidence" value="ECO:0007669"/>
    <property type="project" value="TreeGrafter"/>
</dbReference>
<keyword evidence="1 7" id="KW-0963">Cytoplasm</keyword>
<dbReference type="Gene3D" id="1.10.8.100">
    <property type="entry name" value="Ribosomal RNA adenine dimethylase-like, domain 2"/>
    <property type="match status" value="1"/>
</dbReference>
<keyword evidence="2 7" id="KW-0698">rRNA processing</keyword>
<dbReference type="PROSITE" id="PS51689">
    <property type="entry name" value="SAM_RNA_A_N6_MT"/>
    <property type="match status" value="1"/>
</dbReference>
<dbReference type="Gene3D" id="3.40.50.150">
    <property type="entry name" value="Vaccinia Virus protein VP39"/>
    <property type="match status" value="1"/>
</dbReference>
<proteinExistence type="inferred from homology"/>
<dbReference type="PANTHER" id="PTHR11727:SF7">
    <property type="entry name" value="DIMETHYLADENOSINE TRANSFERASE-RELATED"/>
    <property type="match status" value="1"/>
</dbReference>
<accession>A0A2M7R7X5</accession>
<keyword evidence="5 7" id="KW-0949">S-adenosyl-L-methionine</keyword>
<evidence type="ECO:0000256" key="8">
    <source>
        <dbReference type="PROSITE-ProRule" id="PRU01026"/>
    </source>
</evidence>
<evidence type="ECO:0000256" key="3">
    <source>
        <dbReference type="ARBA" id="ARBA00022603"/>
    </source>
</evidence>
<evidence type="ECO:0000256" key="5">
    <source>
        <dbReference type="ARBA" id="ARBA00022691"/>
    </source>
</evidence>
<dbReference type="Pfam" id="PF00398">
    <property type="entry name" value="RrnaAD"/>
    <property type="match status" value="1"/>
</dbReference>
<keyword evidence="4 7" id="KW-0808">Transferase</keyword>
<evidence type="ECO:0000256" key="4">
    <source>
        <dbReference type="ARBA" id="ARBA00022679"/>
    </source>
</evidence>
<evidence type="ECO:0000313" key="10">
    <source>
        <dbReference type="EMBL" id="PIY90745.1"/>
    </source>
</evidence>
<dbReference type="PANTHER" id="PTHR11727">
    <property type="entry name" value="DIMETHYLADENOSINE TRANSFERASE"/>
    <property type="match status" value="1"/>
</dbReference>
<dbReference type="EC" id="2.1.1.182" evidence="7"/>
<comment type="caution">
    <text evidence="10">The sequence shown here is derived from an EMBL/GenBank/DDBJ whole genome shotgun (WGS) entry which is preliminary data.</text>
</comment>
<reference evidence="11" key="1">
    <citation type="submission" date="2017-09" db="EMBL/GenBank/DDBJ databases">
        <title>Depth-based differentiation of microbial function through sediment-hosted aquifers and enrichment of novel symbionts in the deep terrestrial subsurface.</title>
        <authorList>
            <person name="Probst A.J."/>
            <person name="Ladd B."/>
            <person name="Jarett J.K."/>
            <person name="Geller-Mcgrath D.E."/>
            <person name="Sieber C.M.K."/>
            <person name="Emerson J.B."/>
            <person name="Anantharaman K."/>
            <person name="Thomas B.C."/>
            <person name="Malmstrom R."/>
            <person name="Stieglmeier M."/>
            <person name="Klingl A."/>
            <person name="Woyke T."/>
            <person name="Ryan C.M."/>
            <person name="Banfield J.F."/>
        </authorList>
    </citation>
    <scope>NUCLEOTIDE SEQUENCE [LARGE SCALE GENOMIC DNA]</scope>
</reference>
<evidence type="ECO:0000256" key="7">
    <source>
        <dbReference type="HAMAP-Rule" id="MF_00607"/>
    </source>
</evidence>
<dbReference type="SMART" id="SM00650">
    <property type="entry name" value="rADc"/>
    <property type="match status" value="1"/>
</dbReference>
<keyword evidence="3 7" id="KW-0489">Methyltransferase</keyword>
<comment type="similarity">
    <text evidence="7">Belongs to the class I-like SAM-binding methyltransferase superfamily. rRNA adenine N(6)-methyltransferase family. RsmA subfamily.</text>
</comment>
<dbReference type="PROSITE" id="PS01131">
    <property type="entry name" value="RRNA_A_DIMETH"/>
    <property type="match status" value="1"/>
</dbReference>
<evidence type="ECO:0000256" key="1">
    <source>
        <dbReference type="ARBA" id="ARBA00022490"/>
    </source>
</evidence>
<feature type="binding site" evidence="7 8">
    <location>
        <position position="27"/>
    </location>
    <ligand>
        <name>S-adenosyl-L-methionine</name>
        <dbReference type="ChEBI" id="CHEBI:59789"/>
    </ligand>
</feature>
<dbReference type="CDD" id="cd02440">
    <property type="entry name" value="AdoMet_MTases"/>
    <property type="match status" value="1"/>
</dbReference>
<dbReference type="InterPro" id="IPR020596">
    <property type="entry name" value="rRNA_Ade_Mease_Trfase_CS"/>
</dbReference>
<dbReference type="GO" id="GO:0052908">
    <property type="term" value="F:16S rRNA (adenine(1518)-N(6)/adenine(1519)-N(6))-dimethyltransferase activity"/>
    <property type="evidence" value="ECO:0007669"/>
    <property type="project" value="UniProtKB-EC"/>
</dbReference>
<name>A0A2M7R7X5_9BACT</name>
<feature type="binding site" evidence="7 8">
    <location>
        <position position="75"/>
    </location>
    <ligand>
        <name>S-adenosyl-L-methionine</name>
        <dbReference type="ChEBI" id="CHEBI:59789"/>
    </ligand>
</feature>
<comment type="catalytic activity">
    <reaction evidence="7">
        <text>adenosine(1518)/adenosine(1519) in 16S rRNA + 4 S-adenosyl-L-methionine = N(6)-dimethyladenosine(1518)/N(6)-dimethyladenosine(1519) in 16S rRNA + 4 S-adenosyl-L-homocysteine + 4 H(+)</text>
        <dbReference type="Rhea" id="RHEA:19609"/>
        <dbReference type="Rhea" id="RHEA-COMP:10232"/>
        <dbReference type="Rhea" id="RHEA-COMP:10233"/>
        <dbReference type="ChEBI" id="CHEBI:15378"/>
        <dbReference type="ChEBI" id="CHEBI:57856"/>
        <dbReference type="ChEBI" id="CHEBI:59789"/>
        <dbReference type="ChEBI" id="CHEBI:74411"/>
        <dbReference type="ChEBI" id="CHEBI:74493"/>
        <dbReference type="EC" id="2.1.1.182"/>
    </reaction>
</comment>
<feature type="binding site" evidence="7 8">
    <location>
        <position position="54"/>
    </location>
    <ligand>
        <name>S-adenosyl-L-methionine</name>
        <dbReference type="ChEBI" id="CHEBI:59789"/>
    </ligand>
</feature>
<dbReference type="GO" id="GO:0003723">
    <property type="term" value="F:RNA binding"/>
    <property type="evidence" value="ECO:0007669"/>
    <property type="project" value="UniProtKB-UniRule"/>
</dbReference>
<comment type="function">
    <text evidence="7">Specifically dimethylates two adjacent adenosines (A1518 and A1519) in the loop of a conserved hairpin near the 3'-end of 16S rRNA in the 30S particle. May play a critical role in biogenesis of 30S subunits.</text>
</comment>
<feature type="binding site" evidence="7 8">
    <location>
        <position position="29"/>
    </location>
    <ligand>
        <name>S-adenosyl-L-methionine</name>
        <dbReference type="ChEBI" id="CHEBI:59789"/>
    </ligand>
</feature>
<evidence type="ECO:0000313" key="11">
    <source>
        <dbReference type="Proteomes" id="UP000230055"/>
    </source>
</evidence>
<feature type="domain" description="Ribosomal RNA adenine methylase transferase N-terminal" evidence="9">
    <location>
        <begin position="34"/>
        <end position="216"/>
    </location>
</feature>
<dbReference type="InterPro" id="IPR023165">
    <property type="entry name" value="rRNA_Ade_diMease-like_C"/>
</dbReference>
<feature type="binding site" evidence="7 8">
    <location>
        <position position="114"/>
    </location>
    <ligand>
        <name>S-adenosyl-L-methionine</name>
        <dbReference type="ChEBI" id="CHEBI:59789"/>
    </ligand>
</feature>
<feature type="binding site" evidence="7 8">
    <location>
        <position position="133"/>
    </location>
    <ligand>
        <name>S-adenosyl-L-methionine</name>
        <dbReference type="ChEBI" id="CHEBI:59789"/>
    </ligand>
</feature>
<dbReference type="NCBIfam" id="TIGR00755">
    <property type="entry name" value="ksgA"/>
    <property type="match status" value="1"/>
</dbReference>
<comment type="subcellular location">
    <subcellularLocation>
        <location evidence="7">Cytoplasm</location>
    </subcellularLocation>
</comment>
<keyword evidence="6 7" id="KW-0694">RNA-binding</keyword>
<evidence type="ECO:0000259" key="9">
    <source>
        <dbReference type="SMART" id="SM00650"/>
    </source>
</evidence>
<dbReference type="HAMAP" id="MF_00607">
    <property type="entry name" value="16SrRNA_methyltr_A"/>
    <property type="match status" value="1"/>
</dbReference>
<protein>
    <recommendedName>
        <fullName evidence="7">Ribosomal RNA small subunit methyltransferase A</fullName>
        <ecNumber evidence="7">2.1.1.182</ecNumber>
    </recommendedName>
    <alternativeName>
        <fullName evidence="7">16S rRNA (adenine(1518)-N(6)/adenine(1519)-N(6))-dimethyltransferase</fullName>
    </alternativeName>
    <alternativeName>
        <fullName evidence="7">16S rRNA dimethyladenosine transferase</fullName>
    </alternativeName>
    <alternativeName>
        <fullName evidence="7">16S rRNA dimethylase</fullName>
    </alternativeName>
    <alternativeName>
        <fullName evidence="7">S-adenosylmethionine-6-N', N'-adenosyl(rRNA) dimethyltransferase</fullName>
    </alternativeName>
</protein>
<sequence>MELTSTKVIKNLLKKYQAAPLKGLGQNFLIDKSVLRKIIESAALKPSDIVLEIGPGIGTLTQELAKKVKKVIAVEKDRKMIEILREMLEGLPRTEPKVLVRGWNVRNVEIIRGDILKLDPKPYALKPYKVVANLPYYIVSPVIRKFLESKNPPKEMILMVQKEVAKRICAKPPKMSILAVSVQFYAKTEILFYVSKNSFWPRPKVDGAVIKIVPKEPSTRPGLVVNKNLFFKVVKAGFSQPRKQLVNNLANGSKLNKEGVKKWLLKNKINPTQRAETLEIKDWLNLTRTC</sequence>
<dbReference type="Proteomes" id="UP000230055">
    <property type="component" value="Unassembled WGS sequence"/>
</dbReference>
<evidence type="ECO:0000256" key="6">
    <source>
        <dbReference type="ARBA" id="ARBA00022884"/>
    </source>
</evidence>
<dbReference type="FunFam" id="3.40.50.150:FF:000023">
    <property type="entry name" value="Ribosomal RNA small subunit methyltransferase A"/>
    <property type="match status" value="1"/>
</dbReference>
<organism evidence="10 11">
    <name type="scientific">Candidatus Nealsonbacteria bacterium CG_4_10_14_0_8_um_filter_35_10</name>
    <dbReference type="NCBI Taxonomy" id="1974683"/>
    <lineage>
        <taxon>Bacteria</taxon>
        <taxon>Candidatus Nealsoniibacteriota</taxon>
    </lineage>
</organism>
<dbReference type="EMBL" id="PFLX01000045">
    <property type="protein sequence ID" value="PIY90745.1"/>
    <property type="molecule type" value="Genomic_DNA"/>
</dbReference>
<evidence type="ECO:0000256" key="2">
    <source>
        <dbReference type="ARBA" id="ARBA00022552"/>
    </source>
</evidence>
<dbReference type="InterPro" id="IPR020598">
    <property type="entry name" value="rRNA_Ade_methylase_Trfase_N"/>
</dbReference>